<dbReference type="PROSITE" id="PS50892">
    <property type="entry name" value="V_SNARE"/>
    <property type="match status" value="1"/>
</dbReference>
<protein>
    <recommendedName>
        <fullName evidence="13">V-SNARE coiled-coil homology domain-containing protein</fullName>
    </recommendedName>
</protein>
<dbReference type="GO" id="GO:0005096">
    <property type="term" value="F:GTPase activator activity"/>
    <property type="evidence" value="ECO:0007669"/>
    <property type="project" value="TreeGrafter"/>
</dbReference>
<keyword evidence="5" id="KW-1003">Cell membrane</keyword>
<dbReference type="Pfam" id="PF00957">
    <property type="entry name" value="Synaptobrevin"/>
    <property type="match status" value="1"/>
</dbReference>
<accession>A0A835GRP2</accession>
<name>A0A835GRP2_SPOEX</name>
<keyword evidence="6" id="KW-0963">Cytoplasm</keyword>
<evidence type="ECO:0000313" key="15">
    <source>
        <dbReference type="Proteomes" id="UP000648187"/>
    </source>
</evidence>
<reference evidence="14" key="1">
    <citation type="submission" date="2020-08" db="EMBL/GenBank/DDBJ databases">
        <title>Spodoptera exigua strain:BAW_Kor-Di-RS1 Genome sequencing and assembly.</title>
        <authorList>
            <person name="Kim J."/>
            <person name="Nam H.Y."/>
            <person name="Kwon M."/>
            <person name="Choi J.H."/>
            <person name="Cho S.R."/>
            <person name="Kim G.-H."/>
        </authorList>
    </citation>
    <scope>NUCLEOTIDE SEQUENCE</scope>
    <source>
        <strain evidence="14">BAW_Kor-Di-RS1</strain>
        <tissue evidence="14">Whole-body</tissue>
    </source>
</reference>
<dbReference type="EMBL" id="JACKWZ010000014">
    <property type="protein sequence ID" value="KAF9422742.1"/>
    <property type="molecule type" value="Genomic_DNA"/>
</dbReference>
<dbReference type="FunFam" id="1.20.5.110:FF:000001">
    <property type="entry name" value="syntaxin-binding protein 5 isoform X1"/>
    <property type="match status" value="1"/>
</dbReference>
<dbReference type="AlphaFoldDB" id="A0A835GRP2"/>
<dbReference type="GO" id="GO:0006893">
    <property type="term" value="P:Golgi to plasma membrane transport"/>
    <property type="evidence" value="ECO:0007669"/>
    <property type="project" value="TreeGrafter"/>
</dbReference>
<evidence type="ECO:0000256" key="1">
    <source>
        <dbReference type="ARBA" id="ARBA00004202"/>
    </source>
</evidence>
<evidence type="ECO:0000256" key="10">
    <source>
        <dbReference type="ARBA" id="ARBA00023054"/>
    </source>
</evidence>
<dbReference type="GO" id="GO:0019905">
    <property type="term" value="F:syntaxin binding"/>
    <property type="evidence" value="ECO:0007669"/>
    <property type="project" value="TreeGrafter"/>
</dbReference>
<evidence type="ECO:0000256" key="11">
    <source>
        <dbReference type="ARBA" id="ARBA00023136"/>
    </source>
</evidence>
<dbReference type="GO" id="GO:0005886">
    <property type="term" value="C:plasma membrane"/>
    <property type="evidence" value="ECO:0007669"/>
    <property type="project" value="UniProtKB-SubCell"/>
</dbReference>
<dbReference type="GO" id="GO:0031201">
    <property type="term" value="C:SNARE complex"/>
    <property type="evidence" value="ECO:0007669"/>
    <property type="project" value="TreeGrafter"/>
</dbReference>
<evidence type="ECO:0000256" key="9">
    <source>
        <dbReference type="ARBA" id="ARBA00022927"/>
    </source>
</evidence>
<evidence type="ECO:0000256" key="12">
    <source>
        <dbReference type="PROSITE-ProRule" id="PRU00290"/>
    </source>
</evidence>
<dbReference type="Proteomes" id="UP000648187">
    <property type="component" value="Unassembled WGS sequence"/>
</dbReference>
<dbReference type="PANTHER" id="PTHR10241">
    <property type="entry name" value="LETHAL 2 GIANT LARVAE PROTEIN"/>
    <property type="match status" value="1"/>
</dbReference>
<dbReference type="SUPFAM" id="SSF58038">
    <property type="entry name" value="SNARE fusion complex"/>
    <property type="match status" value="1"/>
</dbReference>
<evidence type="ECO:0000256" key="3">
    <source>
        <dbReference type="ARBA" id="ARBA00008070"/>
    </source>
</evidence>
<evidence type="ECO:0000256" key="5">
    <source>
        <dbReference type="ARBA" id="ARBA00022475"/>
    </source>
</evidence>
<comment type="caution">
    <text evidence="14">The sequence shown here is derived from an EMBL/GenBank/DDBJ whole genome shotgun (WGS) entry which is preliminary data.</text>
</comment>
<gene>
    <name evidence="14" type="ORF">HW555_001736</name>
</gene>
<dbReference type="CDD" id="cd15873">
    <property type="entry name" value="R-SNARE_STXBP5_6"/>
    <property type="match status" value="1"/>
</dbReference>
<evidence type="ECO:0000256" key="8">
    <source>
        <dbReference type="ARBA" id="ARBA00022737"/>
    </source>
</evidence>
<evidence type="ECO:0000256" key="6">
    <source>
        <dbReference type="ARBA" id="ARBA00022490"/>
    </source>
</evidence>
<feature type="domain" description="V-SNARE coiled-coil homology" evidence="13">
    <location>
        <begin position="114"/>
        <end position="174"/>
    </location>
</feature>
<evidence type="ECO:0000256" key="4">
    <source>
        <dbReference type="ARBA" id="ARBA00022448"/>
    </source>
</evidence>
<keyword evidence="7" id="KW-0853">WD repeat</keyword>
<dbReference type="Gene3D" id="1.20.5.110">
    <property type="match status" value="1"/>
</dbReference>
<evidence type="ECO:0000256" key="2">
    <source>
        <dbReference type="ARBA" id="ARBA00004496"/>
    </source>
</evidence>
<comment type="similarity">
    <text evidence="3">Belongs to the WD repeat L(2)GL family.</text>
</comment>
<dbReference type="InterPro" id="IPR042855">
    <property type="entry name" value="V_SNARE_CC"/>
</dbReference>
<evidence type="ECO:0000256" key="7">
    <source>
        <dbReference type="ARBA" id="ARBA00022574"/>
    </source>
</evidence>
<keyword evidence="15" id="KW-1185">Reference proteome</keyword>
<keyword evidence="11" id="KW-0472">Membrane</keyword>
<sequence>MHQCRATLVKRSSCGICRIAKTFCFSNRGHGLYLASPTEVQKFTIDAEFCQQLNEMIGELFLPRDMPEPPKESFFRGLFGGGARPLDREELFGESSGKPLRTVAKHIPGGTGPALEALGARAGSAAADVARAHQLVVERGDKLSQLEDRTERMHNQAAEFSSSAHQLMLKYKDKKWYQL</sequence>
<dbReference type="GO" id="GO:0045159">
    <property type="term" value="F:myosin II binding"/>
    <property type="evidence" value="ECO:0007669"/>
    <property type="project" value="TreeGrafter"/>
</dbReference>
<keyword evidence="8" id="KW-0677">Repeat</keyword>
<dbReference type="GO" id="GO:0015031">
    <property type="term" value="P:protein transport"/>
    <property type="evidence" value="ECO:0007669"/>
    <property type="project" value="UniProtKB-KW"/>
</dbReference>
<evidence type="ECO:0000259" key="13">
    <source>
        <dbReference type="PROSITE" id="PS50892"/>
    </source>
</evidence>
<organism evidence="14 15">
    <name type="scientific">Spodoptera exigua</name>
    <name type="common">Beet armyworm</name>
    <name type="synonym">Noctua fulgens</name>
    <dbReference type="NCBI Taxonomy" id="7107"/>
    <lineage>
        <taxon>Eukaryota</taxon>
        <taxon>Metazoa</taxon>
        <taxon>Ecdysozoa</taxon>
        <taxon>Arthropoda</taxon>
        <taxon>Hexapoda</taxon>
        <taxon>Insecta</taxon>
        <taxon>Pterygota</taxon>
        <taxon>Neoptera</taxon>
        <taxon>Endopterygota</taxon>
        <taxon>Lepidoptera</taxon>
        <taxon>Glossata</taxon>
        <taxon>Ditrysia</taxon>
        <taxon>Noctuoidea</taxon>
        <taxon>Noctuidae</taxon>
        <taxon>Amphipyrinae</taxon>
        <taxon>Spodoptera</taxon>
    </lineage>
</organism>
<keyword evidence="10 12" id="KW-0175">Coiled coil</keyword>
<dbReference type="PANTHER" id="PTHR10241:SF25">
    <property type="entry name" value="TOMOSYN, ISOFORM C"/>
    <property type="match status" value="1"/>
</dbReference>
<dbReference type="GO" id="GO:0006887">
    <property type="term" value="P:exocytosis"/>
    <property type="evidence" value="ECO:0007669"/>
    <property type="project" value="TreeGrafter"/>
</dbReference>
<comment type="subcellular location">
    <subcellularLocation>
        <location evidence="1">Cell membrane</location>
        <topology evidence="1">Peripheral membrane protein</topology>
    </subcellularLocation>
    <subcellularLocation>
        <location evidence="2">Cytoplasm</location>
    </subcellularLocation>
</comment>
<evidence type="ECO:0000313" key="14">
    <source>
        <dbReference type="EMBL" id="KAF9422742.1"/>
    </source>
</evidence>
<keyword evidence="4" id="KW-0813">Transport</keyword>
<keyword evidence="9" id="KW-0653">Protein transport</keyword>
<proteinExistence type="inferred from homology"/>